<keyword evidence="2" id="KW-1185">Reference proteome</keyword>
<accession>A0AAN8WDD5</accession>
<evidence type="ECO:0000313" key="2">
    <source>
        <dbReference type="Proteomes" id="UP001381693"/>
    </source>
</evidence>
<feature type="non-terminal residue" evidence="1">
    <location>
        <position position="130"/>
    </location>
</feature>
<dbReference type="AlphaFoldDB" id="A0AAN8WDD5"/>
<name>A0AAN8WDD5_HALRR</name>
<organism evidence="1 2">
    <name type="scientific">Halocaridina rubra</name>
    <name type="common">Hawaiian red shrimp</name>
    <dbReference type="NCBI Taxonomy" id="373956"/>
    <lineage>
        <taxon>Eukaryota</taxon>
        <taxon>Metazoa</taxon>
        <taxon>Ecdysozoa</taxon>
        <taxon>Arthropoda</taxon>
        <taxon>Crustacea</taxon>
        <taxon>Multicrustacea</taxon>
        <taxon>Malacostraca</taxon>
        <taxon>Eumalacostraca</taxon>
        <taxon>Eucarida</taxon>
        <taxon>Decapoda</taxon>
        <taxon>Pleocyemata</taxon>
        <taxon>Caridea</taxon>
        <taxon>Atyoidea</taxon>
        <taxon>Atyidae</taxon>
        <taxon>Halocaridina</taxon>
    </lineage>
</organism>
<comment type="caution">
    <text evidence="1">The sequence shown here is derived from an EMBL/GenBank/DDBJ whole genome shotgun (WGS) entry which is preliminary data.</text>
</comment>
<sequence>MKCYQFTWSSMNNTDCDEHMNDLVDKPIPCLYPIVYTEPSYLPPDLDDLNEHCSQVSCPEYKCNQENSICIRWNWYDVNNVLVNYTAFCGTVADITKEESRGALPVTHGCWKQKAGTATREVCACDGFEY</sequence>
<gene>
    <name evidence="1" type="ORF">SK128_026544</name>
</gene>
<dbReference type="EMBL" id="JAXCGZ010021345">
    <property type="protein sequence ID" value="KAK7053137.1"/>
    <property type="molecule type" value="Genomic_DNA"/>
</dbReference>
<protein>
    <submittedName>
        <fullName evidence="1">Uncharacterized protein</fullName>
    </submittedName>
</protein>
<proteinExistence type="predicted"/>
<evidence type="ECO:0000313" key="1">
    <source>
        <dbReference type="EMBL" id="KAK7053137.1"/>
    </source>
</evidence>
<dbReference type="Proteomes" id="UP001381693">
    <property type="component" value="Unassembled WGS sequence"/>
</dbReference>
<reference evidence="1 2" key="1">
    <citation type="submission" date="2023-11" db="EMBL/GenBank/DDBJ databases">
        <title>Halocaridina rubra genome assembly.</title>
        <authorList>
            <person name="Smith C."/>
        </authorList>
    </citation>
    <scope>NUCLEOTIDE SEQUENCE [LARGE SCALE GENOMIC DNA]</scope>
    <source>
        <strain evidence="1">EP-1</strain>
        <tissue evidence="1">Whole</tissue>
    </source>
</reference>